<protein>
    <recommendedName>
        <fullName evidence="1">Integrase core domain-containing protein</fullName>
    </recommendedName>
</protein>
<dbReference type="Proteomes" id="UP000507470">
    <property type="component" value="Unassembled WGS sequence"/>
</dbReference>
<dbReference type="AlphaFoldDB" id="A0A6J8BHX0"/>
<name>A0A6J8BHX0_MYTCO</name>
<reference evidence="2 3" key="1">
    <citation type="submission" date="2020-06" db="EMBL/GenBank/DDBJ databases">
        <authorList>
            <person name="Li R."/>
            <person name="Bekaert M."/>
        </authorList>
    </citation>
    <scope>NUCLEOTIDE SEQUENCE [LARGE SCALE GENOMIC DNA]</scope>
    <source>
        <strain evidence="3">wild</strain>
    </source>
</reference>
<sequence length="252" mass="29173">MHGGIDGFSRKVLWLKAGPSNNDPRYIANFYINFIKKNRRIPAIIRSDAGTENVIMRDLQIALRLDHGDRMSGRKSFLVGPTTANQRIERLWGTLNMHFTQFWRNVFAEMRDTGILNNHNHIDIECIRYCFLPIIQSQLQDCITSWNSHTVRAQRRNQLLTLPGKPDILYYQPELFGKVDQSFPLPCTDQAISELENMFTERFPFRGCFANFIEVVNLLTGLPPDFTPVPHTVWVALDFFSVLITVCDFFDT</sequence>
<dbReference type="EMBL" id="CACVKT020003356">
    <property type="protein sequence ID" value="CAC5383263.1"/>
    <property type="molecule type" value="Genomic_DNA"/>
</dbReference>
<evidence type="ECO:0000259" key="1">
    <source>
        <dbReference type="Pfam" id="PF24764"/>
    </source>
</evidence>
<proteinExistence type="predicted"/>
<dbReference type="PANTHER" id="PTHR46791">
    <property type="entry name" value="EXPRESSED PROTEIN"/>
    <property type="match status" value="1"/>
</dbReference>
<dbReference type="PANTHER" id="PTHR46791:SF13">
    <property type="entry name" value="CLR5 DOMAIN-CONTAINING PROTEIN"/>
    <property type="match status" value="1"/>
</dbReference>
<dbReference type="OrthoDB" id="6119988at2759"/>
<dbReference type="Pfam" id="PF24764">
    <property type="entry name" value="rva_4"/>
    <property type="match status" value="1"/>
</dbReference>
<feature type="domain" description="Integrase core" evidence="1">
    <location>
        <begin position="1"/>
        <end position="157"/>
    </location>
</feature>
<organism evidence="2 3">
    <name type="scientific">Mytilus coruscus</name>
    <name type="common">Sea mussel</name>
    <dbReference type="NCBI Taxonomy" id="42192"/>
    <lineage>
        <taxon>Eukaryota</taxon>
        <taxon>Metazoa</taxon>
        <taxon>Spiralia</taxon>
        <taxon>Lophotrochozoa</taxon>
        <taxon>Mollusca</taxon>
        <taxon>Bivalvia</taxon>
        <taxon>Autobranchia</taxon>
        <taxon>Pteriomorphia</taxon>
        <taxon>Mytilida</taxon>
        <taxon>Mytiloidea</taxon>
        <taxon>Mytilidae</taxon>
        <taxon>Mytilinae</taxon>
        <taxon>Mytilus</taxon>
    </lineage>
</organism>
<keyword evidence="3" id="KW-1185">Reference proteome</keyword>
<dbReference type="InterPro" id="IPR058913">
    <property type="entry name" value="Integrase_dom_put"/>
</dbReference>
<evidence type="ECO:0000313" key="3">
    <source>
        <dbReference type="Proteomes" id="UP000507470"/>
    </source>
</evidence>
<accession>A0A6J8BHX0</accession>
<evidence type="ECO:0000313" key="2">
    <source>
        <dbReference type="EMBL" id="CAC5383263.1"/>
    </source>
</evidence>
<gene>
    <name evidence="2" type="ORF">MCOR_19027</name>
</gene>